<keyword evidence="2" id="KW-1185">Reference proteome</keyword>
<proteinExistence type="predicted"/>
<sequence>MLAISSITASRYTTTPPEHHVIPASTTQTTSGWASYLPSWGSSPGRAPPSATEDKVTGFRNPWPSWHKPTVSEVYTSFQWGEDNDGCAELAASHLRDSPTTTKPPKNKLPTFADTKDWPNSLGAKAARLLQIEDPDFSFPKDSKAKATWIGHAGVLVQLPPLNPQNGRPLRCLFDPIFSDRCSPMGSFAGPIRSYPPPCTAEDLPPIDVVCISHNHFDHMDHTSLMSIWRYSRNTVRFFVPLGNKRFLLEWGIPDDRIIELDWWESVQLTHPRASTPRNTNAPALTIHCTPAQHNSFRTTGDTNTALWSSWLLESPTPKHQPHNKPVTTTSTSTPQPYRVFFAGDTGYQFHPSPTWPPSPNNPNPQNEQEPFPPCPAFAQIRTRLGAPNLLLLPVSVGATFAYLRSFVPLPDWLSPFPRHSAGVTGANHMPPWDAVRVVKVMVGGGGDGETGEGGNGGEVGEGEGAVALAMHWGTFVPDPADVLRTLGALEWACKQQGVGFARGLGEGAVGDGGKGPVFVAVNHGGSICL</sequence>
<dbReference type="EMBL" id="JAGIZQ010000002">
    <property type="protein sequence ID" value="KAH6640366.1"/>
    <property type="molecule type" value="Genomic_DNA"/>
</dbReference>
<protein>
    <submittedName>
        <fullName evidence="1">Beta-lactamase superfamily domain-containing protein</fullName>
    </submittedName>
</protein>
<gene>
    <name evidence="1" type="ORF">F5144DRAFT_484402</name>
</gene>
<reference evidence="1 2" key="1">
    <citation type="journal article" date="2021" name="Nat. Commun.">
        <title>Genetic determinants of endophytism in the Arabidopsis root mycobiome.</title>
        <authorList>
            <person name="Mesny F."/>
            <person name="Miyauchi S."/>
            <person name="Thiergart T."/>
            <person name="Pickel B."/>
            <person name="Atanasova L."/>
            <person name="Karlsson M."/>
            <person name="Huettel B."/>
            <person name="Barry K.W."/>
            <person name="Haridas S."/>
            <person name="Chen C."/>
            <person name="Bauer D."/>
            <person name="Andreopoulos W."/>
            <person name="Pangilinan J."/>
            <person name="LaButti K."/>
            <person name="Riley R."/>
            <person name="Lipzen A."/>
            <person name="Clum A."/>
            <person name="Drula E."/>
            <person name="Henrissat B."/>
            <person name="Kohler A."/>
            <person name="Grigoriev I.V."/>
            <person name="Martin F.M."/>
            <person name="Hacquard S."/>
        </authorList>
    </citation>
    <scope>NUCLEOTIDE SEQUENCE [LARGE SCALE GENOMIC DNA]</scope>
    <source>
        <strain evidence="1 2">MPI-SDFR-AT-0079</strain>
    </source>
</reference>
<accession>A0ACB7PEX2</accession>
<dbReference type="Proteomes" id="UP000724584">
    <property type="component" value="Unassembled WGS sequence"/>
</dbReference>
<name>A0ACB7PEX2_9PEZI</name>
<evidence type="ECO:0000313" key="2">
    <source>
        <dbReference type="Proteomes" id="UP000724584"/>
    </source>
</evidence>
<comment type="caution">
    <text evidence="1">The sequence shown here is derived from an EMBL/GenBank/DDBJ whole genome shotgun (WGS) entry which is preliminary data.</text>
</comment>
<evidence type="ECO:0000313" key="1">
    <source>
        <dbReference type="EMBL" id="KAH6640366.1"/>
    </source>
</evidence>
<organism evidence="1 2">
    <name type="scientific">Chaetomium tenue</name>
    <dbReference type="NCBI Taxonomy" id="1854479"/>
    <lineage>
        <taxon>Eukaryota</taxon>
        <taxon>Fungi</taxon>
        <taxon>Dikarya</taxon>
        <taxon>Ascomycota</taxon>
        <taxon>Pezizomycotina</taxon>
        <taxon>Sordariomycetes</taxon>
        <taxon>Sordariomycetidae</taxon>
        <taxon>Sordariales</taxon>
        <taxon>Chaetomiaceae</taxon>
        <taxon>Chaetomium</taxon>
    </lineage>
</organism>